<reference evidence="2 4" key="2">
    <citation type="submission" date="2013-03" db="EMBL/GenBank/DDBJ databases">
        <title>The Genome Sequence of Enterococcus moraviensis BAA-383 (PacBio/Illumina hybrid assembly).</title>
        <authorList>
            <consortium name="The Broad Institute Genomics Platform"/>
            <consortium name="The Broad Institute Genome Sequencing Center for Infectious Disease"/>
            <person name="Earl A."/>
            <person name="Russ C."/>
            <person name="Gilmore M."/>
            <person name="Surin D."/>
            <person name="Walker B."/>
            <person name="Young S."/>
            <person name="Zeng Q."/>
            <person name="Gargeya S."/>
            <person name="Fitzgerald M."/>
            <person name="Haas B."/>
            <person name="Abouelleil A."/>
            <person name="Allen A.W."/>
            <person name="Alvarado L."/>
            <person name="Arachchi H.M."/>
            <person name="Berlin A.M."/>
            <person name="Chapman S.B."/>
            <person name="Gainer-Dewar J."/>
            <person name="Goldberg J."/>
            <person name="Griggs A."/>
            <person name="Gujja S."/>
            <person name="Hansen M."/>
            <person name="Howarth C."/>
            <person name="Imamovic A."/>
            <person name="Ireland A."/>
            <person name="Larimer J."/>
            <person name="McCowan C."/>
            <person name="Murphy C."/>
            <person name="Pearson M."/>
            <person name="Poon T.W."/>
            <person name="Priest M."/>
            <person name="Roberts A."/>
            <person name="Saif S."/>
            <person name="Shea T."/>
            <person name="Sisk P."/>
            <person name="Sykes S."/>
            <person name="Wortman J."/>
            <person name="Nusbaum C."/>
            <person name="Birren B."/>
        </authorList>
    </citation>
    <scope>NUCLEOTIDE SEQUENCE [LARGE SCALE GENOMIC DNA]</scope>
    <source>
        <strain evidence="2 4">ATCC BAA-383</strain>
    </source>
</reference>
<evidence type="ECO:0000313" key="2">
    <source>
        <dbReference type="EMBL" id="EOT65115.1"/>
    </source>
</evidence>
<dbReference type="Proteomes" id="UP000013781">
    <property type="component" value="Unassembled WGS sequence"/>
</dbReference>
<dbReference type="Gene3D" id="2.120.10.30">
    <property type="entry name" value="TolB, C-terminal domain"/>
    <property type="match status" value="1"/>
</dbReference>
<organism evidence="1 3">
    <name type="scientific">Enterococcus moraviensis ATCC BAA-383</name>
    <dbReference type="NCBI Taxonomy" id="1158609"/>
    <lineage>
        <taxon>Bacteria</taxon>
        <taxon>Bacillati</taxon>
        <taxon>Bacillota</taxon>
        <taxon>Bacilli</taxon>
        <taxon>Lactobacillales</taxon>
        <taxon>Enterococcaceae</taxon>
        <taxon>Enterococcus</taxon>
    </lineage>
</organism>
<accession>R2THW7</accession>
<dbReference type="AlphaFoldDB" id="R2THW7"/>
<dbReference type="HOGENOM" id="CLU_467518_0_0_9"/>
<dbReference type="OrthoDB" id="2056845at2"/>
<dbReference type="RefSeq" id="WP_010763546.1">
    <property type="nucleotide sequence ID" value="NZ_ASWB01000004.1"/>
</dbReference>
<keyword evidence="4" id="KW-1185">Reference proteome</keyword>
<dbReference type="EMBL" id="AJAS01000002">
    <property type="protein sequence ID" value="EOI06778.1"/>
    <property type="molecule type" value="Genomic_DNA"/>
</dbReference>
<dbReference type="STRING" id="155617.RV09_GL003177"/>
<dbReference type="eggNOG" id="ENOG50306TF">
    <property type="taxonomic scope" value="Bacteria"/>
</dbReference>
<dbReference type="InterPro" id="IPR047589">
    <property type="entry name" value="DUF11_rpt"/>
</dbReference>
<dbReference type="SUPFAM" id="SSF82171">
    <property type="entry name" value="DPP6 N-terminal domain-like"/>
    <property type="match status" value="1"/>
</dbReference>
<comment type="caution">
    <text evidence="1">The sequence shown here is derived from an EMBL/GenBank/DDBJ whole genome shotgun (WGS) entry which is preliminary data.</text>
</comment>
<sequence>MGKNIFLTIAKAFVFFSALFLVSFFTSTKVYGSEEVATIPKSTNYVYGLTSPDEQDFTAIYAYDINGYDQIAKYFKKITTKAGKIAVIKNANNLGVREDGFYFKENTGIKMYHVDWDGIIQETWDDPSLTGSARSGTFLTTGKYVTTSDQLSNKKNELYIYDINYHMLEKKVPLTNKTDTPLPVSKLNSMGDIVGDADDYLYATISEAKLSSTTVLKIDSNNGDIVDILPVPGLQHSPAIAFMEDGRLLLADKNDTGAIVDFSTGLVTYTDKIGDKLPAMGGTQSHVRDFASLNFPSFNVELFAIKQGPETAVYGEEYEYTIKVSNTGNIMSLHNTLIDSLSNYLEYVPNSTLLNGNKVADVNGTSQMFLGGMKIESPGGVDGAITKDKPAVITFKVKVKDTGDTTVGIDIPNIAYVANTSTNLVSTNKVMTKVPGIPISEYILNLYIKQEVLNSRLDLVSPSIGFADVKNNLDQYQVTIPSYLSNTNQTFKLVKIKAADMNDPYNVSIKIPEFYSYAGYQLTATKSNHLASDRMKTPIESINLSKGLDRWLTVYIEPKLFDDAPPFYSWDYKNNDFGKIGIE</sequence>
<protein>
    <recommendedName>
        <fullName evidence="5">DUF11 domain-containing protein</fullName>
    </recommendedName>
</protein>
<dbReference type="PATRIC" id="fig|1158609.3.peg.108"/>
<proteinExistence type="predicted"/>
<evidence type="ECO:0008006" key="5">
    <source>
        <dbReference type="Google" id="ProtNLM"/>
    </source>
</evidence>
<gene>
    <name evidence="2" type="ORF">I586_02849</name>
    <name evidence="1" type="ORF">UAY_00120</name>
</gene>
<dbReference type="Gene3D" id="2.60.40.740">
    <property type="match status" value="1"/>
</dbReference>
<dbReference type="Proteomes" id="UP000014157">
    <property type="component" value="Unassembled WGS sequence"/>
</dbReference>
<evidence type="ECO:0000313" key="3">
    <source>
        <dbReference type="Proteomes" id="UP000013781"/>
    </source>
</evidence>
<dbReference type="InterPro" id="IPR011042">
    <property type="entry name" value="6-blade_b-propeller_TolB-like"/>
</dbReference>
<evidence type="ECO:0000313" key="4">
    <source>
        <dbReference type="Proteomes" id="UP000014157"/>
    </source>
</evidence>
<dbReference type="EMBL" id="ASWB01000004">
    <property type="protein sequence ID" value="EOT65115.1"/>
    <property type="molecule type" value="Genomic_DNA"/>
</dbReference>
<dbReference type="NCBIfam" id="TIGR01451">
    <property type="entry name" value="B_ant_repeat"/>
    <property type="match status" value="1"/>
</dbReference>
<reference evidence="1 3" key="1">
    <citation type="submission" date="2013-02" db="EMBL/GenBank/DDBJ databases">
        <title>The Genome Sequence of Enterococcus moraviensis BAA-383.</title>
        <authorList>
            <consortium name="The Broad Institute Genome Sequencing Platform"/>
            <consortium name="The Broad Institute Genome Sequencing Center for Infectious Disease"/>
            <person name="Earl A.M."/>
            <person name="Gilmore M.S."/>
            <person name="Lebreton F."/>
            <person name="Walker B."/>
            <person name="Young S.K."/>
            <person name="Zeng Q."/>
            <person name="Gargeya S."/>
            <person name="Fitzgerald M."/>
            <person name="Haas B."/>
            <person name="Abouelleil A."/>
            <person name="Alvarado L."/>
            <person name="Arachchi H.M."/>
            <person name="Berlin A.M."/>
            <person name="Chapman S.B."/>
            <person name="Dewar J."/>
            <person name="Goldberg J."/>
            <person name="Griggs A."/>
            <person name="Gujja S."/>
            <person name="Hansen M."/>
            <person name="Howarth C."/>
            <person name="Imamovic A."/>
            <person name="Larimer J."/>
            <person name="McCowan C."/>
            <person name="Murphy C."/>
            <person name="Neiman D."/>
            <person name="Pearson M."/>
            <person name="Priest M."/>
            <person name="Roberts A."/>
            <person name="Saif S."/>
            <person name="Shea T."/>
            <person name="Sisk P."/>
            <person name="Sykes S."/>
            <person name="Wortman J."/>
            <person name="Nusbaum C."/>
            <person name="Birren B."/>
        </authorList>
    </citation>
    <scope>NUCLEOTIDE SEQUENCE [LARGE SCALE GENOMIC DNA]</scope>
    <source>
        <strain evidence="1 3">ATCC BAA-383</strain>
    </source>
</reference>
<evidence type="ECO:0000313" key="1">
    <source>
        <dbReference type="EMBL" id="EOI06778.1"/>
    </source>
</evidence>
<name>R2THW7_9ENTE</name>